<dbReference type="GO" id="GO:0022841">
    <property type="term" value="F:potassium ion leak channel activity"/>
    <property type="evidence" value="ECO:0007669"/>
    <property type="project" value="TreeGrafter"/>
</dbReference>
<evidence type="ECO:0000256" key="9">
    <source>
        <dbReference type="SAM" id="MobiDB-lite"/>
    </source>
</evidence>
<reference evidence="12" key="1">
    <citation type="submission" date="2021-07" db="EMBL/GenBank/DDBJ databases">
        <authorList>
            <person name="Catto M.A."/>
            <person name="Jacobson A."/>
            <person name="Kennedy G."/>
            <person name="Labadie P."/>
            <person name="Hunt B.G."/>
            <person name="Srinivasan R."/>
        </authorList>
    </citation>
    <scope>NUCLEOTIDE SEQUENCE</scope>
    <source>
        <strain evidence="12">PL_HMW_Pooled</strain>
        <tissue evidence="12">Head</tissue>
    </source>
</reference>
<evidence type="ECO:0000256" key="6">
    <source>
        <dbReference type="ARBA" id="ARBA00023136"/>
    </source>
</evidence>
<feature type="compositionally biased region" description="Basic residues" evidence="9">
    <location>
        <begin position="78"/>
        <end position="87"/>
    </location>
</feature>
<keyword evidence="2 8" id="KW-0813">Transport</keyword>
<comment type="caution">
    <text evidence="12">The sequence shown here is derived from an EMBL/GenBank/DDBJ whole genome shotgun (WGS) entry which is preliminary data.</text>
</comment>
<keyword evidence="5 8" id="KW-0406">Ion transport</keyword>
<reference evidence="12" key="2">
    <citation type="journal article" date="2023" name="BMC Genomics">
        <title>Pest status, molecular evolution, and epigenetic factors derived from the genome assembly of Frankliniella fusca, a thysanopteran phytovirus vector.</title>
        <authorList>
            <person name="Catto M.A."/>
            <person name="Labadie P.E."/>
            <person name="Jacobson A.L."/>
            <person name="Kennedy G.G."/>
            <person name="Srinivasan R."/>
            <person name="Hunt B.G."/>
        </authorList>
    </citation>
    <scope>NUCLEOTIDE SEQUENCE</scope>
    <source>
        <strain evidence="12">PL_HMW_Pooled</strain>
    </source>
</reference>
<keyword evidence="6 10" id="KW-0472">Membrane</keyword>
<dbReference type="EMBL" id="JAHWGI010000302">
    <property type="protein sequence ID" value="KAK3912850.1"/>
    <property type="molecule type" value="Genomic_DNA"/>
</dbReference>
<dbReference type="PRINTS" id="PR01333">
    <property type="entry name" value="2POREKCHANEL"/>
</dbReference>
<evidence type="ECO:0000256" key="2">
    <source>
        <dbReference type="ARBA" id="ARBA00022448"/>
    </source>
</evidence>
<feature type="transmembrane region" description="Helical" evidence="10">
    <location>
        <begin position="714"/>
        <end position="735"/>
    </location>
</feature>
<dbReference type="AlphaFoldDB" id="A0AAE1H0S1"/>
<feature type="domain" description="Potassium channel" evidence="11">
    <location>
        <begin position="550"/>
        <end position="609"/>
    </location>
</feature>
<protein>
    <submittedName>
        <fullName evidence="12">TWiK family of potassium channels protein 18</fullName>
    </submittedName>
</protein>
<dbReference type="InterPro" id="IPR013099">
    <property type="entry name" value="K_chnl_dom"/>
</dbReference>
<evidence type="ECO:0000313" key="12">
    <source>
        <dbReference type="EMBL" id="KAK3912850.1"/>
    </source>
</evidence>
<dbReference type="GO" id="GO:0015271">
    <property type="term" value="F:outward rectifier potassium channel activity"/>
    <property type="evidence" value="ECO:0007669"/>
    <property type="project" value="TreeGrafter"/>
</dbReference>
<keyword evidence="4 10" id="KW-1133">Transmembrane helix</keyword>
<sequence>MADQTAAAAASGNGGLLGAPAAPRGPRRSPTTGHVRRRVQTPDPPKAARSTRSEGRPDDDTATTTTEDSEDGRGAAGARHHGNKRTLGRSNAAKRSQSQPSPGEEGQRVSTSEDDDDYWHKYFAIQSKNIAKHNGSSLAAAAAGVLRPAPARPEKDRSPRRKSGAGDSTISRKSTSEKERALSERRPSAPNFSSVQDGEPLPPTPKPTLRRRAARSKSKGPPEEPATPPSPAANAESASETSSTASKTSKADKSIIWKKWSQAPEPSRKEVLSIDPAEVLRGLVPEDALRPEPEPESQPEPEAASLKPETNGDGGWFSWSRKSSDRSSKGKQDAEEKARQATPVQEEEKQAVEVTRKSSLRKERPRKGSRASTAETAADKSPLPAEPAPVPAPSTPKQSWLGRLFGRKPAPGPTAAPPPQPAAARQPPPVKVNWLAVARDIRAEWRAFRQSHPDECRRLRLMAHRCAAALLLMLLYCGLGGLLFRFIEGSFESFYKCGVKRVKRDFIDALWTTSHNLREDEWKSRARRRLWEFEEQLHAAHEAGVTSYSGIKSWTFLNAVVYCLTVVTTIGYGHISPSTNTGRAVTIIYAIFGIPMFLILLADFGKLFTRGIKFVWSFVRRLYYTGSCRKVRRTQPVQEIMKGAQMVYDLATFRRPSMFPQGEAEVDVEEADTPLRTEQAQPPTFRLEHPDSSEPPATPAPSAFEVDDEFNLPISVAIVILLIYLFVGASIYYIWESWGFFESFYFVFISMSTIGFGDFVPQHPMYMMASIVYLIFGLALTSMCINVVQEKLSDSFRQASAKIGATIGLRIAEEEAASTNPGTPGNGPAEGQGEDLHAHPPAHAAGEVKS</sequence>
<feature type="transmembrane region" description="Helical" evidence="10">
    <location>
        <begin position="556"/>
        <end position="575"/>
    </location>
</feature>
<evidence type="ECO:0000256" key="4">
    <source>
        <dbReference type="ARBA" id="ARBA00022989"/>
    </source>
</evidence>
<feature type="compositionally biased region" description="Basic and acidic residues" evidence="9">
    <location>
        <begin position="174"/>
        <end position="187"/>
    </location>
</feature>
<dbReference type="PANTHER" id="PTHR11003">
    <property type="entry name" value="POTASSIUM CHANNEL, SUBFAMILY K"/>
    <property type="match status" value="1"/>
</dbReference>
<dbReference type="Proteomes" id="UP001219518">
    <property type="component" value="Unassembled WGS sequence"/>
</dbReference>
<name>A0AAE1H0S1_9NEOP</name>
<feature type="compositionally biased region" description="Basic and acidic residues" evidence="9">
    <location>
        <begin position="346"/>
        <end position="362"/>
    </location>
</feature>
<proteinExistence type="inferred from homology"/>
<evidence type="ECO:0000313" key="13">
    <source>
        <dbReference type="Proteomes" id="UP001219518"/>
    </source>
</evidence>
<evidence type="ECO:0000256" key="10">
    <source>
        <dbReference type="SAM" id="Phobius"/>
    </source>
</evidence>
<feature type="domain" description="Potassium channel" evidence="11">
    <location>
        <begin position="720"/>
        <end position="792"/>
    </location>
</feature>
<evidence type="ECO:0000256" key="7">
    <source>
        <dbReference type="ARBA" id="ARBA00023303"/>
    </source>
</evidence>
<keyword evidence="7 8" id="KW-0407">Ion channel</keyword>
<dbReference type="GO" id="GO:0005886">
    <property type="term" value="C:plasma membrane"/>
    <property type="evidence" value="ECO:0007669"/>
    <property type="project" value="TreeGrafter"/>
</dbReference>
<evidence type="ECO:0000256" key="1">
    <source>
        <dbReference type="ARBA" id="ARBA00004141"/>
    </source>
</evidence>
<dbReference type="SUPFAM" id="SSF81324">
    <property type="entry name" value="Voltage-gated potassium channels"/>
    <property type="match status" value="2"/>
</dbReference>
<feature type="compositionally biased region" description="Pro residues" evidence="9">
    <location>
        <begin position="384"/>
        <end position="394"/>
    </location>
</feature>
<dbReference type="Pfam" id="PF07885">
    <property type="entry name" value="Ion_trans_2"/>
    <property type="match status" value="2"/>
</dbReference>
<evidence type="ECO:0000256" key="5">
    <source>
        <dbReference type="ARBA" id="ARBA00023065"/>
    </source>
</evidence>
<feature type="region of interest" description="Disordered" evidence="9">
    <location>
        <begin position="667"/>
        <end position="700"/>
    </location>
</feature>
<feature type="region of interest" description="Disordered" evidence="9">
    <location>
        <begin position="1"/>
        <end position="116"/>
    </location>
</feature>
<keyword evidence="13" id="KW-1185">Reference proteome</keyword>
<organism evidence="12 13">
    <name type="scientific">Frankliniella fusca</name>
    <dbReference type="NCBI Taxonomy" id="407009"/>
    <lineage>
        <taxon>Eukaryota</taxon>
        <taxon>Metazoa</taxon>
        <taxon>Ecdysozoa</taxon>
        <taxon>Arthropoda</taxon>
        <taxon>Hexapoda</taxon>
        <taxon>Insecta</taxon>
        <taxon>Pterygota</taxon>
        <taxon>Neoptera</taxon>
        <taxon>Paraneoptera</taxon>
        <taxon>Thysanoptera</taxon>
        <taxon>Terebrantia</taxon>
        <taxon>Thripoidea</taxon>
        <taxon>Thripidae</taxon>
        <taxon>Frankliniella</taxon>
    </lineage>
</organism>
<feature type="transmembrane region" description="Helical" evidence="10">
    <location>
        <begin position="467"/>
        <end position="487"/>
    </location>
</feature>
<keyword evidence="3 8" id="KW-0812">Transmembrane</keyword>
<feature type="compositionally biased region" description="Basic residues" evidence="9">
    <location>
        <begin position="208"/>
        <end position="218"/>
    </location>
</feature>
<feature type="region of interest" description="Disordered" evidence="9">
    <location>
        <begin position="816"/>
        <end position="850"/>
    </location>
</feature>
<feature type="compositionally biased region" description="Pro residues" evidence="9">
    <location>
        <begin position="410"/>
        <end position="428"/>
    </location>
</feature>
<comment type="similarity">
    <text evidence="8">Belongs to the two pore domain potassium channel (TC 1.A.1.8) family.</text>
</comment>
<dbReference type="GO" id="GO:0030322">
    <property type="term" value="P:stabilization of membrane potential"/>
    <property type="evidence" value="ECO:0007669"/>
    <property type="project" value="TreeGrafter"/>
</dbReference>
<feature type="compositionally biased region" description="Basic and acidic residues" evidence="9">
    <location>
        <begin position="322"/>
        <end position="339"/>
    </location>
</feature>
<feature type="transmembrane region" description="Helical" evidence="10">
    <location>
        <begin position="766"/>
        <end position="788"/>
    </location>
</feature>
<feature type="compositionally biased region" description="Low complexity" evidence="9">
    <location>
        <begin position="18"/>
        <end position="33"/>
    </location>
</feature>
<dbReference type="Gene3D" id="1.10.287.70">
    <property type="match status" value="1"/>
</dbReference>
<accession>A0AAE1H0S1</accession>
<gene>
    <name evidence="12" type="ORF">KUF71_004800</name>
</gene>
<dbReference type="InterPro" id="IPR003280">
    <property type="entry name" value="2pore_dom_K_chnl"/>
</dbReference>
<feature type="transmembrane region" description="Helical" evidence="10">
    <location>
        <begin position="587"/>
        <end position="608"/>
    </location>
</feature>
<feature type="compositionally biased region" description="Low complexity" evidence="9">
    <location>
        <begin position="1"/>
        <end position="11"/>
    </location>
</feature>
<feature type="region of interest" description="Disordered" evidence="9">
    <location>
        <begin position="143"/>
        <end position="428"/>
    </location>
</feature>
<feature type="compositionally biased region" description="Low complexity" evidence="9">
    <location>
        <begin position="232"/>
        <end position="248"/>
    </location>
</feature>
<dbReference type="PANTHER" id="PTHR11003:SF335">
    <property type="entry name" value="POTASSIUM CHANNEL DOMAIN-CONTAINING PROTEIN"/>
    <property type="match status" value="1"/>
</dbReference>
<evidence type="ECO:0000256" key="8">
    <source>
        <dbReference type="RuleBase" id="RU003857"/>
    </source>
</evidence>
<evidence type="ECO:0000259" key="11">
    <source>
        <dbReference type="Pfam" id="PF07885"/>
    </source>
</evidence>
<evidence type="ECO:0000256" key="3">
    <source>
        <dbReference type="ARBA" id="ARBA00022692"/>
    </source>
</evidence>
<comment type="subcellular location">
    <subcellularLocation>
        <location evidence="1">Membrane</location>
        <topology evidence="1">Multi-pass membrane protein</topology>
    </subcellularLocation>
</comment>